<gene>
    <name evidence="2" type="ORF">H8K43_02765</name>
</gene>
<keyword evidence="3" id="KW-1185">Reference proteome</keyword>
<accession>A0ABR7A1J2</accession>
<proteinExistence type="predicted"/>
<feature type="compositionally biased region" description="Polar residues" evidence="1">
    <location>
        <begin position="24"/>
        <end position="39"/>
    </location>
</feature>
<evidence type="ECO:0000256" key="1">
    <source>
        <dbReference type="SAM" id="MobiDB-lite"/>
    </source>
</evidence>
<dbReference type="Proteomes" id="UP000654304">
    <property type="component" value="Unassembled WGS sequence"/>
</dbReference>
<dbReference type="EMBL" id="JACOGD010000001">
    <property type="protein sequence ID" value="MBC3930583.1"/>
    <property type="molecule type" value="Genomic_DNA"/>
</dbReference>
<organism evidence="2 3">
    <name type="scientific">Undibacterium curvum</name>
    <dbReference type="NCBI Taxonomy" id="2762294"/>
    <lineage>
        <taxon>Bacteria</taxon>
        <taxon>Pseudomonadati</taxon>
        <taxon>Pseudomonadota</taxon>
        <taxon>Betaproteobacteria</taxon>
        <taxon>Burkholderiales</taxon>
        <taxon>Oxalobacteraceae</taxon>
        <taxon>Undibacterium</taxon>
    </lineage>
</organism>
<dbReference type="RefSeq" id="WP_186902439.1">
    <property type="nucleotide sequence ID" value="NZ_JACOGD010000001.1"/>
</dbReference>
<sequence>MSNLVAATPIGCRSREGGNPAQHHVQSTQAKASAAQGEQTGFPPEGRGNDTSAGGKV</sequence>
<evidence type="ECO:0000313" key="3">
    <source>
        <dbReference type="Proteomes" id="UP000654304"/>
    </source>
</evidence>
<comment type="caution">
    <text evidence="2">The sequence shown here is derived from an EMBL/GenBank/DDBJ whole genome shotgun (WGS) entry which is preliminary data.</text>
</comment>
<name>A0ABR7A1J2_9BURK</name>
<feature type="region of interest" description="Disordered" evidence="1">
    <location>
        <begin position="1"/>
        <end position="57"/>
    </location>
</feature>
<reference evidence="2 3" key="1">
    <citation type="submission" date="2020-08" db="EMBL/GenBank/DDBJ databases">
        <title>Novel species isolated from subtropical streams in China.</title>
        <authorList>
            <person name="Lu H."/>
        </authorList>
    </citation>
    <scope>NUCLEOTIDE SEQUENCE [LARGE SCALE GENOMIC DNA]</scope>
    <source>
        <strain evidence="2 3">CY22W</strain>
    </source>
</reference>
<evidence type="ECO:0000313" key="2">
    <source>
        <dbReference type="EMBL" id="MBC3930583.1"/>
    </source>
</evidence>
<protein>
    <submittedName>
        <fullName evidence="2">Uncharacterized protein</fullName>
    </submittedName>
</protein>